<dbReference type="Pfam" id="PF00089">
    <property type="entry name" value="Trypsin"/>
    <property type="match status" value="1"/>
</dbReference>
<keyword evidence="7" id="KW-1185">Reference proteome</keyword>
<dbReference type="PROSITE" id="PS00135">
    <property type="entry name" value="TRYPSIN_SER"/>
    <property type="match status" value="1"/>
</dbReference>
<dbReference type="GO" id="GO:0004252">
    <property type="term" value="F:serine-type endopeptidase activity"/>
    <property type="evidence" value="ECO:0007669"/>
    <property type="project" value="InterPro"/>
</dbReference>
<dbReference type="PANTHER" id="PTHR24276">
    <property type="entry name" value="POLYSERASE-RELATED"/>
    <property type="match status" value="1"/>
</dbReference>
<evidence type="ECO:0000313" key="7">
    <source>
        <dbReference type="Proteomes" id="UP000198287"/>
    </source>
</evidence>
<evidence type="ECO:0000256" key="4">
    <source>
        <dbReference type="ARBA" id="ARBA00023157"/>
    </source>
</evidence>
<dbReference type="PROSITE" id="PS50240">
    <property type="entry name" value="TRYPSIN_DOM"/>
    <property type="match status" value="1"/>
</dbReference>
<dbReference type="SMART" id="SM00020">
    <property type="entry name" value="Tryp_SPc"/>
    <property type="match status" value="1"/>
</dbReference>
<organism evidence="6 7">
    <name type="scientific">Folsomia candida</name>
    <name type="common">Springtail</name>
    <dbReference type="NCBI Taxonomy" id="158441"/>
    <lineage>
        <taxon>Eukaryota</taxon>
        <taxon>Metazoa</taxon>
        <taxon>Ecdysozoa</taxon>
        <taxon>Arthropoda</taxon>
        <taxon>Hexapoda</taxon>
        <taxon>Collembola</taxon>
        <taxon>Entomobryomorpha</taxon>
        <taxon>Isotomoidea</taxon>
        <taxon>Isotomidae</taxon>
        <taxon>Proisotominae</taxon>
        <taxon>Folsomia</taxon>
    </lineage>
</organism>
<name>A0A226DRX3_FOLCA</name>
<reference evidence="6 7" key="1">
    <citation type="submission" date="2015-12" db="EMBL/GenBank/DDBJ databases">
        <title>The genome of Folsomia candida.</title>
        <authorList>
            <person name="Faddeeva A."/>
            <person name="Derks M.F."/>
            <person name="Anvar Y."/>
            <person name="Smit S."/>
            <person name="Van Straalen N."/>
            <person name="Roelofs D."/>
        </authorList>
    </citation>
    <scope>NUCLEOTIDE SEQUENCE [LARGE SCALE GENOMIC DNA]</scope>
    <source>
        <strain evidence="6 7">VU population</strain>
        <tissue evidence="6">Whole body</tissue>
    </source>
</reference>
<keyword evidence="3" id="KW-0720">Serine protease</keyword>
<dbReference type="OrthoDB" id="10059102at2759"/>
<dbReference type="EMBL" id="LNIX01000012">
    <property type="protein sequence ID" value="OXA48252.1"/>
    <property type="molecule type" value="Genomic_DNA"/>
</dbReference>
<keyword evidence="4" id="KW-1015">Disulfide bond</keyword>
<dbReference type="STRING" id="158441.A0A226DRX3"/>
<evidence type="ECO:0000313" key="6">
    <source>
        <dbReference type="EMBL" id="OXA48252.1"/>
    </source>
</evidence>
<dbReference type="InterPro" id="IPR033116">
    <property type="entry name" value="TRYPSIN_SER"/>
</dbReference>
<keyword evidence="2" id="KW-0378">Hydrolase</keyword>
<dbReference type="InterPro" id="IPR050430">
    <property type="entry name" value="Peptidase_S1"/>
</dbReference>
<protein>
    <submittedName>
        <fullName evidence="6">Trypsin eta</fullName>
    </submittedName>
</protein>
<comment type="caution">
    <text evidence="6">The sequence shown here is derived from an EMBL/GenBank/DDBJ whole genome shotgun (WGS) entry which is preliminary data.</text>
</comment>
<sequence>MTYDESVLILESSFVLGPAVKTIALASSRPIAGTMGNVTGWGYLEPTGPISDQLQGVQVPVVDQLQCLVAYVPLPITDTMMCAGYLGEGGKDACKGDSGGALVVGSAQVGIGIPGFTRMLGASLSTLKIVRTGKLDWGGFNKVAMHFFMKQSKKLQDQFIHKHEIGSSDFETPPNKLN</sequence>
<dbReference type="SUPFAM" id="SSF50494">
    <property type="entry name" value="Trypsin-like serine proteases"/>
    <property type="match status" value="1"/>
</dbReference>
<gene>
    <name evidence="6" type="ORF">Fcan01_17114</name>
</gene>
<dbReference type="InterPro" id="IPR001254">
    <property type="entry name" value="Trypsin_dom"/>
</dbReference>
<evidence type="ECO:0000256" key="2">
    <source>
        <dbReference type="ARBA" id="ARBA00022801"/>
    </source>
</evidence>
<dbReference type="AlphaFoldDB" id="A0A226DRX3"/>
<evidence type="ECO:0000256" key="3">
    <source>
        <dbReference type="ARBA" id="ARBA00022825"/>
    </source>
</evidence>
<dbReference type="InterPro" id="IPR043504">
    <property type="entry name" value="Peptidase_S1_PA_chymotrypsin"/>
</dbReference>
<keyword evidence="1" id="KW-0645">Protease</keyword>
<evidence type="ECO:0000259" key="5">
    <source>
        <dbReference type="PROSITE" id="PS50240"/>
    </source>
</evidence>
<dbReference type="Gene3D" id="2.40.10.10">
    <property type="entry name" value="Trypsin-like serine proteases"/>
    <property type="match status" value="2"/>
</dbReference>
<accession>A0A226DRX3</accession>
<feature type="domain" description="Peptidase S1" evidence="5">
    <location>
        <begin position="1"/>
        <end position="137"/>
    </location>
</feature>
<dbReference type="InterPro" id="IPR009003">
    <property type="entry name" value="Peptidase_S1_PA"/>
</dbReference>
<dbReference type="GO" id="GO:0006508">
    <property type="term" value="P:proteolysis"/>
    <property type="evidence" value="ECO:0007669"/>
    <property type="project" value="UniProtKB-KW"/>
</dbReference>
<evidence type="ECO:0000256" key="1">
    <source>
        <dbReference type="ARBA" id="ARBA00022670"/>
    </source>
</evidence>
<dbReference type="Proteomes" id="UP000198287">
    <property type="component" value="Unassembled WGS sequence"/>
</dbReference>
<proteinExistence type="predicted"/>
<dbReference type="PANTHER" id="PTHR24276:SF91">
    <property type="entry name" value="AT26814P-RELATED"/>
    <property type="match status" value="1"/>
</dbReference>